<name>A0AAD5T4Y0_9FUNG</name>
<proteinExistence type="predicted"/>
<organism evidence="1 2">
    <name type="scientific">Physocladia obscura</name>
    <dbReference type="NCBI Taxonomy" id="109957"/>
    <lineage>
        <taxon>Eukaryota</taxon>
        <taxon>Fungi</taxon>
        <taxon>Fungi incertae sedis</taxon>
        <taxon>Chytridiomycota</taxon>
        <taxon>Chytridiomycota incertae sedis</taxon>
        <taxon>Chytridiomycetes</taxon>
        <taxon>Chytridiales</taxon>
        <taxon>Chytriomycetaceae</taxon>
        <taxon>Physocladia</taxon>
    </lineage>
</organism>
<accession>A0AAD5T4Y0</accession>
<dbReference type="EMBL" id="JADGJH010000348">
    <property type="protein sequence ID" value="KAJ3130831.1"/>
    <property type="molecule type" value="Genomic_DNA"/>
</dbReference>
<evidence type="ECO:0000313" key="1">
    <source>
        <dbReference type="EMBL" id="KAJ3130831.1"/>
    </source>
</evidence>
<comment type="caution">
    <text evidence="1">The sequence shown here is derived from an EMBL/GenBank/DDBJ whole genome shotgun (WGS) entry which is preliminary data.</text>
</comment>
<keyword evidence="2" id="KW-1185">Reference proteome</keyword>
<protein>
    <submittedName>
        <fullName evidence="1">Uncharacterized protein</fullName>
    </submittedName>
</protein>
<gene>
    <name evidence="1" type="ORF">HK100_007378</name>
</gene>
<dbReference type="AlphaFoldDB" id="A0AAD5T4Y0"/>
<evidence type="ECO:0000313" key="2">
    <source>
        <dbReference type="Proteomes" id="UP001211907"/>
    </source>
</evidence>
<dbReference type="Proteomes" id="UP001211907">
    <property type="component" value="Unassembled WGS sequence"/>
</dbReference>
<sequence length="96" mass="10332">MDAVEAGGAGCFAEDHPDAECERNMSRMSSVCECTELVYRPAAIHTRLRPALKNCKKQKVGQATAAVIVEGDDVPEVVQGIWNVVVPNIKGKAVHN</sequence>
<reference evidence="1" key="1">
    <citation type="submission" date="2020-05" db="EMBL/GenBank/DDBJ databases">
        <title>Phylogenomic resolution of chytrid fungi.</title>
        <authorList>
            <person name="Stajich J.E."/>
            <person name="Amses K."/>
            <person name="Simmons R."/>
            <person name="Seto K."/>
            <person name="Myers J."/>
            <person name="Bonds A."/>
            <person name="Quandt C.A."/>
            <person name="Barry K."/>
            <person name="Liu P."/>
            <person name="Grigoriev I."/>
            <person name="Longcore J.E."/>
            <person name="James T.Y."/>
        </authorList>
    </citation>
    <scope>NUCLEOTIDE SEQUENCE</scope>
    <source>
        <strain evidence="1">JEL0513</strain>
    </source>
</reference>